<protein>
    <submittedName>
        <fullName evidence="2">Uncharacterized protein</fullName>
    </submittedName>
</protein>
<name>A0ABQ2SRT7_STRBA</name>
<comment type="caution">
    <text evidence="2">The sequence shown here is derived from an EMBL/GenBank/DDBJ whole genome shotgun (WGS) entry which is preliminary data.</text>
</comment>
<gene>
    <name evidence="2" type="ORF">GCM10010253_06660</name>
</gene>
<evidence type="ECO:0000256" key="1">
    <source>
        <dbReference type="SAM" id="MobiDB-lite"/>
    </source>
</evidence>
<accession>A0ABQ2SRT7</accession>
<sequence length="80" mass="8261">MERETRVAAQVQGLERVRHHAEEHLTEAEVGLQAGDPGRAVLPQGGEDVVLLEAEAGSHGVGEFGLGGGEAVPGGRGGRR</sequence>
<evidence type="ECO:0000313" key="3">
    <source>
        <dbReference type="Proteomes" id="UP000659767"/>
    </source>
</evidence>
<dbReference type="Proteomes" id="UP000659767">
    <property type="component" value="Unassembled WGS sequence"/>
</dbReference>
<reference evidence="3" key="1">
    <citation type="journal article" date="2019" name="Int. J. Syst. Evol. Microbiol.">
        <title>The Global Catalogue of Microorganisms (GCM) 10K type strain sequencing project: providing services to taxonomists for standard genome sequencing and annotation.</title>
        <authorList>
            <consortium name="The Broad Institute Genomics Platform"/>
            <consortium name="The Broad Institute Genome Sequencing Center for Infectious Disease"/>
            <person name="Wu L."/>
            <person name="Ma J."/>
        </authorList>
    </citation>
    <scope>NUCLEOTIDE SEQUENCE [LARGE SCALE GENOMIC DNA]</scope>
    <source>
        <strain evidence="3">JCM 4350</strain>
    </source>
</reference>
<evidence type="ECO:0000313" key="2">
    <source>
        <dbReference type="EMBL" id="GGS35594.1"/>
    </source>
</evidence>
<organism evidence="2 3">
    <name type="scientific">Streptomyces badius</name>
    <dbReference type="NCBI Taxonomy" id="1941"/>
    <lineage>
        <taxon>Bacteria</taxon>
        <taxon>Bacillati</taxon>
        <taxon>Actinomycetota</taxon>
        <taxon>Actinomycetes</taxon>
        <taxon>Kitasatosporales</taxon>
        <taxon>Streptomycetaceae</taxon>
        <taxon>Streptomyces</taxon>
    </lineage>
</organism>
<proteinExistence type="predicted"/>
<dbReference type="EMBL" id="BMSZ01000001">
    <property type="protein sequence ID" value="GGS35594.1"/>
    <property type="molecule type" value="Genomic_DNA"/>
</dbReference>
<keyword evidence="3" id="KW-1185">Reference proteome</keyword>
<feature type="region of interest" description="Disordered" evidence="1">
    <location>
        <begin position="59"/>
        <end position="80"/>
    </location>
</feature>